<evidence type="ECO:0000313" key="2">
    <source>
        <dbReference type="Proteomes" id="UP000008694"/>
    </source>
</evidence>
<keyword evidence="2" id="KW-1185">Reference proteome</keyword>
<dbReference type="EMBL" id="GL348713">
    <property type="protein sequence ID" value="EFH70900.1"/>
    <property type="molecule type" value="Genomic_DNA"/>
</dbReference>
<gene>
    <name evidence="1" type="ORF">ARALYDRAFT_337814</name>
</gene>
<name>D7KAZ7_ARALL</name>
<evidence type="ECO:0000313" key="1">
    <source>
        <dbReference type="EMBL" id="EFH70900.1"/>
    </source>
</evidence>
<dbReference type="Gramene" id="fgenesh1_pg.C_scaffold_1004379">
    <property type="protein sequence ID" value="fgenesh1_pg.C_scaffold_1004379"/>
    <property type="gene ID" value="fgenesh1_pg.C_scaffold_1004379"/>
</dbReference>
<reference evidence="2" key="1">
    <citation type="journal article" date="2011" name="Nat. Genet.">
        <title>The Arabidopsis lyrata genome sequence and the basis of rapid genome size change.</title>
        <authorList>
            <person name="Hu T.T."/>
            <person name="Pattyn P."/>
            <person name="Bakker E.G."/>
            <person name="Cao J."/>
            <person name="Cheng J.-F."/>
            <person name="Clark R.M."/>
            <person name="Fahlgren N."/>
            <person name="Fawcett J.A."/>
            <person name="Grimwood J."/>
            <person name="Gundlach H."/>
            <person name="Haberer G."/>
            <person name="Hollister J.D."/>
            <person name="Ossowski S."/>
            <person name="Ottilar R.P."/>
            <person name="Salamov A.A."/>
            <person name="Schneeberger K."/>
            <person name="Spannagl M."/>
            <person name="Wang X."/>
            <person name="Yang L."/>
            <person name="Nasrallah M.E."/>
            <person name="Bergelson J."/>
            <person name="Carrington J.C."/>
            <person name="Gaut B.S."/>
            <person name="Schmutz J."/>
            <person name="Mayer K.F.X."/>
            <person name="Van de Peer Y."/>
            <person name="Grigoriev I.V."/>
            <person name="Nordborg M."/>
            <person name="Weigel D."/>
            <person name="Guo Y.-L."/>
        </authorList>
    </citation>
    <scope>NUCLEOTIDE SEQUENCE [LARGE SCALE GENOMIC DNA]</scope>
    <source>
        <strain evidence="2">cv. MN47</strain>
    </source>
</reference>
<accession>D7KAZ7</accession>
<dbReference type="AlphaFoldDB" id="D7KAZ7"/>
<organism evidence="2">
    <name type="scientific">Arabidopsis lyrata subsp. lyrata</name>
    <name type="common">Lyre-leaved rock-cress</name>
    <dbReference type="NCBI Taxonomy" id="81972"/>
    <lineage>
        <taxon>Eukaryota</taxon>
        <taxon>Viridiplantae</taxon>
        <taxon>Streptophyta</taxon>
        <taxon>Embryophyta</taxon>
        <taxon>Tracheophyta</taxon>
        <taxon>Spermatophyta</taxon>
        <taxon>Magnoliopsida</taxon>
        <taxon>eudicotyledons</taxon>
        <taxon>Gunneridae</taxon>
        <taxon>Pentapetalae</taxon>
        <taxon>rosids</taxon>
        <taxon>malvids</taxon>
        <taxon>Brassicales</taxon>
        <taxon>Brassicaceae</taxon>
        <taxon>Camelineae</taxon>
        <taxon>Arabidopsis</taxon>
    </lineage>
</organism>
<sequence>MANRQNLQEIIVPDAFDLHCIWISFSMEEKPGSTDINTYIEKEYPKRLLRGANEYQVRQINNTCRMSILRNIKDALPIEYEIIKRDPLFAHVFAIHENELGYSGRIIHNIICG</sequence>
<protein>
    <submittedName>
        <fullName evidence="1">Uncharacterized protein</fullName>
    </submittedName>
</protein>
<dbReference type="HOGENOM" id="CLU_167815_0_0_1"/>
<proteinExistence type="predicted"/>
<dbReference type="Proteomes" id="UP000008694">
    <property type="component" value="Unassembled WGS sequence"/>
</dbReference>